<feature type="non-terminal residue" evidence="2">
    <location>
        <position position="1"/>
    </location>
</feature>
<feature type="region of interest" description="Disordered" evidence="1">
    <location>
        <begin position="110"/>
        <end position="144"/>
    </location>
</feature>
<keyword evidence="3" id="KW-1185">Reference proteome</keyword>
<dbReference type="Proteomes" id="UP000194236">
    <property type="component" value="Unassembled WGS sequence"/>
</dbReference>
<evidence type="ECO:0000256" key="1">
    <source>
        <dbReference type="SAM" id="MobiDB-lite"/>
    </source>
</evidence>
<gene>
    <name evidence="2" type="ORF">BLA29_001997</name>
</gene>
<sequence length="144" mass="16056">SSSSLSSNKLNPQQRRKKKLKYPPSSDHHGNEQEQNFIPLNDLSPKTLRKNPPVTENSATASVTIAAEWQENSNNSHLFNDTKIEEGINPLDDNIRDVVSISMDNLNVQNRAITNDNRSSTSTSSSSSSSIQRQQNRTSETFDV</sequence>
<dbReference type="EMBL" id="MUJZ01035788">
    <property type="protein sequence ID" value="OTF76783.1"/>
    <property type="molecule type" value="Genomic_DNA"/>
</dbReference>
<evidence type="ECO:0000313" key="2">
    <source>
        <dbReference type="EMBL" id="OTF76783.1"/>
    </source>
</evidence>
<organism evidence="2 3">
    <name type="scientific">Euroglyphus maynei</name>
    <name type="common">Mayne's house dust mite</name>
    <dbReference type="NCBI Taxonomy" id="6958"/>
    <lineage>
        <taxon>Eukaryota</taxon>
        <taxon>Metazoa</taxon>
        <taxon>Ecdysozoa</taxon>
        <taxon>Arthropoda</taxon>
        <taxon>Chelicerata</taxon>
        <taxon>Arachnida</taxon>
        <taxon>Acari</taxon>
        <taxon>Acariformes</taxon>
        <taxon>Sarcoptiformes</taxon>
        <taxon>Astigmata</taxon>
        <taxon>Psoroptidia</taxon>
        <taxon>Analgoidea</taxon>
        <taxon>Pyroglyphidae</taxon>
        <taxon>Pyroglyphinae</taxon>
        <taxon>Euroglyphus</taxon>
    </lineage>
</organism>
<feature type="region of interest" description="Disordered" evidence="1">
    <location>
        <begin position="1"/>
        <end position="60"/>
    </location>
</feature>
<accession>A0A1Y3BA60</accession>
<feature type="compositionally biased region" description="Low complexity" evidence="1">
    <location>
        <begin position="119"/>
        <end position="130"/>
    </location>
</feature>
<comment type="caution">
    <text evidence="2">The sequence shown here is derived from an EMBL/GenBank/DDBJ whole genome shotgun (WGS) entry which is preliminary data.</text>
</comment>
<proteinExistence type="predicted"/>
<protein>
    <submittedName>
        <fullName evidence="2">Uncharacterized protein</fullName>
    </submittedName>
</protein>
<dbReference type="AlphaFoldDB" id="A0A1Y3BA60"/>
<feature type="compositionally biased region" description="Polar residues" evidence="1">
    <location>
        <begin position="131"/>
        <end position="144"/>
    </location>
</feature>
<evidence type="ECO:0000313" key="3">
    <source>
        <dbReference type="Proteomes" id="UP000194236"/>
    </source>
</evidence>
<name>A0A1Y3BA60_EURMA</name>
<reference evidence="2 3" key="1">
    <citation type="submission" date="2017-03" db="EMBL/GenBank/DDBJ databases">
        <title>Genome Survey of Euroglyphus maynei.</title>
        <authorList>
            <person name="Arlian L.G."/>
            <person name="Morgan M.S."/>
            <person name="Rider S.D."/>
        </authorList>
    </citation>
    <scope>NUCLEOTIDE SEQUENCE [LARGE SCALE GENOMIC DNA]</scope>
    <source>
        <strain evidence="2">Arlian Lab</strain>
        <tissue evidence="2">Whole body</tissue>
    </source>
</reference>